<organism evidence="2 3">
    <name type="scientific">Diatraea saccharalis</name>
    <name type="common">sugarcane borer</name>
    <dbReference type="NCBI Taxonomy" id="40085"/>
    <lineage>
        <taxon>Eukaryota</taxon>
        <taxon>Metazoa</taxon>
        <taxon>Ecdysozoa</taxon>
        <taxon>Arthropoda</taxon>
        <taxon>Hexapoda</taxon>
        <taxon>Insecta</taxon>
        <taxon>Pterygota</taxon>
        <taxon>Neoptera</taxon>
        <taxon>Endopterygota</taxon>
        <taxon>Lepidoptera</taxon>
        <taxon>Glossata</taxon>
        <taxon>Ditrysia</taxon>
        <taxon>Pyraloidea</taxon>
        <taxon>Crambidae</taxon>
        <taxon>Crambinae</taxon>
        <taxon>Diatraea</taxon>
    </lineage>
</organism>
<keyword evidence="3" id="KW-1185">Reference proteome</keyword>
<feature type="region of interest" description="Disordered" evidence="1">
    <location>
        <begin position="903"/>
        <end position="933"/>
    </location>
</feature>
<reference evidence="2" key="2">
    <citation type="submission" date="2022-10" db="EMBL/GenBank/DDBJ databases">
        <authorList>
            <consortium name="ENA_rothamsted_submissions"/>
            <consortium name="culmorum"/>
            <person name="King R."/>
        </authorList>
    </citation>
    <scope>NUCLEOTIDE SEQUENCE</scope>
</reference>
<evidence type="ECO:0000256" key="1">
    <source>
        <dbReference type="SAM" id="MobiDB-lite"/>
    </source>
</evidence>
<feature type="region of interest" description="Disordered" evidence="1">
    <location>
        <begin position="481"/>
        <end position="533"/>
    </location>
</feature>
<feature type="compositionally biased region" description="Polar residues" evidence="1">
    <location>
        <begin position="510"/>
        <end position="522"/>
    </location>
</feature>
<feature type="compositionally biased region" description="Pro residues" evidence="1">
    <location>
        <begin position="912"/>
        <end position="924"/>
    </location>
</feature>
<feature type="compositionally biased region" description="Basic and acidic residues" evidence="1">
    <location>
        <begin position="481"/>
        <end position="498"/>
    </location>
</feature>
<dbReference type="EMBL" id="OU893342">
    <property type="protein sequence ID" value="CAG9783469.1"/>
    <property type="molecule type" value="Genomic_DNA"/>
</dbReference>
<dbReference type="AlphaFoldDB" id="A0A9N9QUB9"/>
<sequence>MTLRTPRRRISPRAKRRCRAIKDFLRRALGTSSQPDIKINSSIAINVTDLKHKINGLEHQLNEVNKHCQDLACLETSSPKDCPILVDTEDGTELASMKEQSEISSVKKSSAVETRLLYKTPESDYRKSSGRLSNVYDDPYSKCNVKLDKMVPEEYTKDDRLKKRKRRLDARLKAADGSQPRLCKHKTRSVYEKMVSNVSTSSYHSLIEPRTTHTCYNTDSVPHHEKKRNQRFYLEPKPMNTENRKTRRDLIKRNSPENVIKSYSRHKRKTNTSRDLDQDFIEDLIKRQYKPMKMFSKRESLLSQISAPVCRDREFSIREDIIEGSDLCSCCVDGRKKINHRYEKQLNDKRSICDTRLYSSKNQMRRKQHHRRDDVYNRHYDIYNDAEQYDLIPVKEKSSPKSRRKMFVDITPYSYYREVPPSPRTLRPKLNLKAQYYTEFEDYMMHRKNPKRKNYSPHRYRMFPNNFESNVPSDMFEYYKEKRESQTSKKNREEKQVQHDAATISGPLSPKQNNIANDNSFNKSHDSDLSENKTDKALSEIKNILQSFLQEIKKETVSQCGNSDIMTSKTGDKCLNEFRPSSTKLNTSVVPESGLCVNNFGIPQCNMPPPFIPPFANTCCYPILPICPMNCVKSGFILPSPSYTCNCVNNSKDGQPNQNESDTTKTGTETEQLIKEIYKVVAQNTNSVRKNKNETIDSPKGCKDEKILTCRSAGGSCRITKHDVEVATQKVKCHSKSCEAIGSRLTSDTYYSRTNPTYSDTILDRLSLEATASNMESESSREQISIKKDVKQNKFARVLRSFGLLKKKKDVIEELSESESTVEVSIEAKQPFRQEITNYSMYSEEYDNRPPIARQNDPYHPYMDYRHGYARTPTSCFHGCPRHVTSPHSPMYDGYNNHKIPYAQRTESPYGSPRPHPSAPPYPNPYDHHHHNQPQVPLCLKEIEVKSTGTQSERKMPFFRRLKKKMQEPVTVQRTDDCGPINCSTQTAEKPQPAKLLPTSKLAKINWKTLQAKVHELDNADNFTFKTQKNLAEGDIKMRNAMLRKLFHKRNPFSPRNLIVRTLLGKDKSSYGDPPMLYRPRMFV</sequence>
<dbReference type="Proteomes" id="UP001153714">
    <property type="component" value="Chromosome 11"/>
</dbReference>
<dbReference type="OrthoDB" id="7462635at2759"/>
<evidence type="ECO:0000313" key="2">
    <source>
        <dbReference type="EMBL" id="CAG9783469.1"/>
    </source>
</evidence>
<name>A0A9N9QUB9_9NEOP</name>
<protein>
    <submittedName>
        <fullName evidence="2">Uncharacterized protein</fullName>
    </submittedName>
</protein>
<accession>A0A9N9QUB9</accession>
<feature type="compositionally biased region" description="Basic and acidic residues" evidence="1">
    <location>
        <begin position="523"/>
        <end position="533"/>
    </location>
</feature>
<proteinExistence type="predicted"/>
<evidence type="ECO:0000313" key="3">
    <source>
        <dbReference type="Proteomes" id="UP001153714"/>
    </source>
</evidence>
<reference evidence="2" key="1">
    <citation type="submission" date="2021-12" db="EMBL/GenBank/DDBJ databases">
        <authorList>
            <person name="King R."/>
        </authorList>
    </citation>
    <scope>NUCLEOTIDE SEQUENCE</scope>
</reference>
<gene>
    <name evidence="2" type="ORF">DIATSA_LOCUS1637</name>
</gene>